<sequence>MANISVLLQVENRSIVLDLEDNLYFTLDKSFKDYCKSDCALANRLKVYAPIYKAKNPLFGNNVTELIRHLPLVDKQEVFVEWCSLQVQENTPGTSRESGQVPARFAPNAADTLSSYSVTIDFKEIQKYYPDGKWDMLTDTEKLNEKARLEKHNLIVSMGMTNAVFTAVGPKPSTNKTQSPAKPSGSRKGKKKTQTQNGADMVLVPPSRKSSRKRAIPTIVQDDGLEDADDPLCSKEQEQSTSIGATKPSDLPASDKLIESHVVEDEEDEFFFQLPQNESTDKTDLNEDVNEAEALEEPGTSNKDQDKENVDPTQKPKRRKRVQLPREFGKYITEFNAMPTNISEELAKAIQCNKYSVTAFLTLTKEHIKSKIGEARYPSSYEYDLVCKALIKKFPNLADTDNPQEFVSKDIPSCHLYDHYFYTETSLLLQDELKTKIRKSISGENYRKNKAEAKRDSQANESITFNTGSGASSSQSAVTLSVCPGASSSQVVNEVDIYIQELKAGVASRNRQLFLVRTTLSKRQESMTANMDLPMLEVFIKEFPHYMDSEMLLYEYSLVVNKLSCGKVKSISDLQENAKKLLSLLELHLNNPNQIDAINFLQNKLVPQKYKKENLISLFTFRHIHEIQGDIGILGTTQQFHSPCVLVLVDDGDTGKLKIVQSLLKMNRGTISIMGPTTTKTVMLQVMAPYFLFGLKYPPAYESILRIFERTIHGFFCAETQKTRAKKEYKEFVNEFKA</sequence>
<accession>A0A6P8YHM5</accession>
<dbReference type="GeneID" id="117642403"/>
<organism evidence="3">
    <name type="scientific">Thrips palmi</name>
    <name type="common">Melon thrips</name>
    <dbReference type="NCBI Taxonomy" id="161013"/>
    <lineage>
        <taxon>Eukaryota</taxon>
        <taxon>Metazoa</taxon>
        <taxon>Ecdysozoa</taxon>
        <taxon>Arthropoda</taxon>
        <taxon>Hexapoda</taxon>
        <taxon>Insecta</taxon>
        <taxon>Pterygota</taxon>
        <taxon>Neoptera</taxon>
        <taxon>Paraneoptera</taxon>
        <taxon>Thysanoptera</taxon>
        <taxon>Terebrantia</taxon>
        <taxon>Thripoidea</taxon>
        <taxon>Thripidae</taxon>
        <taxon>Thrips</taxon>
    </lineage>
</organism>
<proteinExistence type="predicted"/>
<dbReference type="KEGG" id="tpal:117642403"/>
<dbReference type="AlphaFoldDB" id="A0A6P8YHM5"/>
<feature type="region of interest" description="Disordered" evidence="1">
    <location>
        <begin position="293"/>
        <end position="322"/>
    </location>
</feature>
<name>A0A6P8YHM5_THRPL</name>
<feature type="compositionally biased region" description="Basic and acidic residues" evidence="1">
    <location>
        <begin position="447"/>
        <end position="458"/>
    </location>
</feature>
<dbReference type="InParanoid" id="A0A6P8YHM5"/>
<protein>
    <submittedName>
        <fullName evidence="3">Uncharacterized protein LOC117642403 isoform X1</fullName>
    </submittedName>
</protein>
<evidence type="ECO:0000313" key="2">
    <source>
        <dbReference type="Proteomes" id="UP000515158"/>
    </source>
</evidence>
<feature type="region of interest" description="Disordered" evidence="1">
    <location>
        <begin position="166"/>
        <end position="254"/>
    </location>
</feature>
<dbReference type="RefSeq" id="XP_034236460.1">
    <property type="nucleotide sequence ID" value="XM_034380569.1"/>
</dbReference>
<gene>
    <name evidence="3" type="primary">LOC117642403</name>
</gene>
<dbReference type="Proteomes" id="UP000515158">
    <property type="component" value="Unplaced"/>
</dbReference>
<feature type="compositionally biased region" description="Polar residues" evidence="1">
    <location>
        <begin position="459"/>
        <end position="475"/>
    </location>
</feature>
<evidence type="ECO:0000313" key="3">
    <source>
        <dbReference type="RefSeq" id="XP_034236460.1"/>
    </source>
</evidence>
<evidence type="ECO:0000256" key="1">
    <source>
        <dbReference type="SAM" id="MobiDB-lite"/>
    </source>
</evidence>
<keyword evidence="2" id="KW-1185">Reference proteome</keyword>
<reference evidence="3" key="1">
    <citation type="submission" date="2025-08" db="UniProtKB">
        <authorList>
            <consortium name="RefSeq"/>
        </authorList>
    </citation>
    <scope>IDENTIFICATION</scope>
    <source>
        <tissue evidence="3">Total insect</tissue>
    </source>
</reference>
<feature type="region of interest" description="Disordered" evidence="1">
    <location>
        <begin position="447"/>
        <end position="475"/>
    </location>
</feature>
<feature type="compositionally biased region" description="Polar residues" evidence="1">
    <location>
        <begin position="172"/>
        <end position="181"/>
    </location>
</feature>